<evidence type="ECO:0000313" key="11">
    <source>
        <dbReference type="EMBL" id="QOL20063.1"/>
    </source>
</evidence>
<keyword evidence="1 7" id="KW-0963">Cytoplasm</keyword>
<comment type="similarity">
    <text evidence="7">Belongs to the UvrC family.</text>
</comment>
<dbReference type="EMBL" id="CP054719">
    <property type="protein sequence ID" value="QOL20063.1"/>
    <property type="molecule type" value="Genomic_DNA"/>
</dbReference>
<gene>
    <name evidence="7 11" type="primary">uvrC</name>
    <name evidence="11" type="ORF">CPBP_00841</name>
</gene>
<comment type="function">
    <text evidence="7">The UvrABC repair system catalyzes the recognition and processing of DNA lesions. UvrC both incises the 5' and 3' sides of the lesion. The N-terminal half is responsible for the 3' incision and the C-terminal half is responsible for the 5' incision.</text>
</comment>
<dbReference type="Gene3D" id="3.30.420.340">
    <property type="entry name" value="UvrC, RNAse H endonuclease domain"/>
    <property type="match status" value="1"/>
</dbReference>
<dbReference type="InterPro" id="IPR035901">
    <property type="entry name" value="GIY-YIG_endonuc_sf"/>
</dbReference>
<dbReference type="NCBIfam" id="TIGR00194">
    <property type="entry name" value="uvrC"/>
    <property type="match status" value="1"/>
</dbReference>
<comment type="subcellular location">
    <subcellularLocation>
        <location evidence="7">Cytoplasm</location>
    </subcellularLocation>
</comment>
<dbReference type="InterPro" id="IPR001162">
    <property type="entry name" value="UvrC_RNase_H_dom"/>
</dbReference>
<evidence type="ECO:0000256" key="5">
    <source>
        <dbReference type="ARBA" id="ARBA00023204"/>
    </source>
</evidence>
<dbReference type="Pfam" id="PF08459">
    <property type="entry name" value="UvrC_RNaseH_dom"/>
    <property type="match status" value="1"/>
</dbReference>
<dbReference type="NCBIfam" id="NF001824">
    <property type="entry name" value="PRK00558.1-5"/>
    <property type="match status" value="1"/>
</dbReference>
<dbReference type="FunFam" id="3.40.1440.10:FF:000001">
    <property type="entry name" value="UvrABC system protein C"/>
    <property type="match status" value="1"/>
</dbReference>
<dbReference type="Proteomes" id="UP000594001">
    <property type="component" value="Chromosome"/>
</dbReference>
<dbReference type="HAMAP" id="MF_00203">
    <property type="entry name" value="UvrC"/>
    <property type="match status" value="1"/>
</dbReference>
<dbReference type="Pfam" id="PF22920">
    <property type="entry name" value="UvrC_RNaseH"/>
    <property type="match status" value="1"/>
</dbReference>
<dbReference type="Gene3D" id="1.10.150.20">
    <property type="entry name" value="5' to 3' exonuclease, C-terminal subdomain"/>
    <property type="match status" value="1"/>
</dbReference>
<evidence type="ECO:0000259" key="8">
    <source>
        <dbReference type="PROSITE" id="PS50151"/>
    </source>
</evidence>
<dbReference type="Pfam" id="PF01541">
    <property type="entry name" value="GIY-YIG"/>
    <property type="match status" value="1"/>
</dbReference>
<dbReference type="SMART" id="SM00278">
    <property type="entry name" value="HhH1"/>
    <property type="match status" value="2"/>
</dbReference>
<dbReference type="PROSITE" id="PS50151">
    <property type="entry name" value="UVR"/>
    <property type="match status" value="1"/>
</dbReference>
<dbReference type="Pfam" id="PF02151">
    <property type="entry name" value="UVR"/>
    <property type="match status" value="1"/>
</dbReference>
<dbReference type="KEGG" id="pbal:CPBP_00841"/>
<dbReference type="PANTHER" id="PTHR30562">
    <property type="entry name" value="UVRC/OXIDOREDUCTASE"/>
    <property type="match status" value="1"/>
</dbReference>
<dbReference type="CDD" id="cd10434">
    <property type="entry name" value="GIY-YIG_UvrC_Cho"/>
    <property type="match status" value="1"/>
</dbReference>
<evidence type="ECO:0000313" key="12">
    <source>
        <dbReference type="Proteomes" id="UP000594001"/>
    </source>
</evidence>
<keyword evidence="4 7" id="KW-0267">Excision nuclease</keyword>
<dbReference type="Pfam" id="PF14520">
    <property type="entry name" value="HHH_5"/>
    <property type="match status" value="1"/>
</dbReference>
<dbReference type="InterPro" id="IPR038476">
    <property type="entry name" value="UvrC_RNase_H_dom_sf"/>
</dbReference>
<evidence type="ECO:0000256" key="2">
    <source>
        <dbReference type="ARBA" id="ARBA00022763"/>
    </source>
</evidence>
<protein>
    <recommendedName>
        <fullName evidence="7">UvrABC system protein C</fullName>
        <shortName evidence="7">Protein UvrC</shortName>
    </recommendedName>
    <alternativeName>
        <fullName evidence="7">Excinuclease ABC subunit C</fullName>
    </alternativeName>
</protein>
<evidence type="ECO:0000256" key="1">
    <source>
        <dbReference type="ARBA" id="ARBA00022490"/>
    </source>
</evidence>
<dbReference type="AlphaFoldDB" id="A0A7L9RTW8"/>
<keyword evidence="5 7" id="KW-0234">DNA repair</keyword>
<dbReference type="FunFam" id="1.10.150.20:FF:000005">
    <property type="entry name" value="UvrABC system protein C"/>
    <property type="match status" value="1"/>
</dbReference>
<dbReference type="SUPFAM" id="SSF46600">
    <property type="entry name" value="C-terminal UvrC-binding domain of UvrB"/>
    <property type="match status" value="1"/>
</dbReference>
<keyword evidence="12" id="KW-1185">Reference proteome</keyword>
<dbReference type="RefSeq" id="WP_350331618.1">
    <property type="nucleotide sequence ID" value="NZ_CP054719.1"/>
</dbReference>
<dbReference type="SUPFAM" id="SSF82771">
    <property type="entry name" value="GIY-YIG endonuclease"/>
    <property type="match status" value="1"/>
</dbReference>
<dbReference type="PROSITE" id="PS50164">
    <property type="entry name" value="GIY_YIG"/>
    <property type="match status" value="1"/>
</dbReference>
<feature type="domain" description="GIY-YIG" evidence="9">
    <location>
        <begin position="23"/>
        <end position="101"/>
    </location>
</feature>
<evidence type="ECO:0000256" key="7">
    <source>
        <dbReference type="HAMAP-Rule" id="MF_00203"/>
    </source>
</evidence>
<feature type="domain" description="UvrC family homology region profile" evidence="10">
    <location>
        <begin position="262"/>
        <end position="487"/>
    </location>
</feature>
<dbReference type="Gene3D" id="3.40.1440.10">
    <property type="entry name" value="GIY-YIG endonuclease"/>
    <property type="match status" value="1"/>
</dbReference>
<dbReference type="InterPro" id="IPR036876">
    <property type="entry name" value="UVR_dom_sf"/>
</dbReference>
<dbReference type="PROSITE" id="PS50165">
    <property type="entry name" value="UVRC"/>
    <property type="match status" value="1"/>
</dbReference>
<dbReference type="InterPro" id="IPR010994">
    <property type="entry name" value="RuvA_2-like"/>
</dbReference>
<organism evidence="11 12">
    <name type="scientific">Candidatus Bodocaedibacter vickermanii</name>
    <dbReference type="NCBI Taxonomy" id="2741701"/>
    <lineage>
        <taxon>Bacteria</taxon>
        <taxon>Pseudomonadati</taxon>
        <taxon>Pseudomonadota</taxon>
        <taxon>Alphaproteobacteria</taxon>
        <taxon>Holosporales</taxon>
        <taxon>Candidatus Paracaedibacteraceae</taxon>
        <taxon>Candidatus Bodocaedibacter</taxon>
    </lineage>
</organism>
<sequence>MTDQPNLYTGVQIILDTVKTLPLRPGVYRMLDAAGQVLYVGKAKSLKNRVRSYTVLDQLPSRLQRMVFATTSMEIISTKTEVEALILESQLIKKLQPKYNILLKDDKSFPYIYIQKGHDFPQIYKKRGVNEHEAQCFGPFATIDAVETTMIALQKIFKLRNCNDAYFDARQRPCLQYHIKRCTAPCVGKVSVESYHQQVVQAADFLKGKSQEIQKMLEQKMVSAATNEEYELAAAYRDQIKDLHKIQQHSSINPVGVRDADMMALYEEKGCVGIQVFFVRGGQNYGNLSYFPKHSADNSIEEIFQQFIVQFYASRIAPKEIYISHVLSEQNLIADALTEMNGQPIHIYVPLRAEKKRFMDMVSSNAKAAVNRKLLETANQKDLLQKLASFLDMEEIPGRIEVYDNSHIQGAHSVGAFIVAGEDGFIKNAYRKFIIKDATVFGDDFGMMKEVFRRRFTKPDTDENWSFPDVVIIDGGLGQLNAVIEVLQELQLPNVPKLMAVAKGVDRNAGREKILVPEKPMVQLDFNDPLLFFIQRLRDESHRFVIETHRKKRKVQMTLSQLDEIPGIGPKRKKALLHHFGSVKSIKEASIEQFEHVSGISPTMAKEIYLFFNPES</sequence>
<dbReference type="InterPro" id="IPR047296">
    <property type="entry name" value="GIY-YIG_UvrC_Cho"/>
</dbReference>
<reference evidence="11 12" key="1">
    <citation type="submission" date="2020-06" db="EMBL/GenBank/DDBJ databases">
        <title>The endosymbiont of the kinetoplastid Bodo saltans is a Paracaedibacter-like alpha-proteobacterium possessing a putative toxin-antitoxin system.</title>
        <authorList>
            <person name="Midha S."/>
            <person name="Rigden D.J."/>
            <person name="Siozios S."/>
            <person name="Hurst G.D.D."/>
            <person name="Jackson A.P."/>
        </authorList>
    </citation>
    <scope>NUCLEOTIDE SEQUENCE [LARGE SCALE GENOMIC DNA]</scope>
    <source>
        <strain evidence="11">Lake Konstanz</strain>
    </source>
</reference>
<name>A0A7L9RTW8_9PROT</name>
<dbReference type="GO" id="GO:0003677">
    <property type="term" value="F:DNA binding"/>
    <property type="evidence" value="ECO:0007669"/>
    <property type="project" value="UniProtKB-UniRule"/>
</dbReference>
<dbReference type="InterPro" id="IPR001943">
    <property type="entry name" value="UVR_dom"/>
</dbReference>
<dbReference type="InterPro" id="IPR000305">
    <property type="entry name" value="GIY-YIG_endonuc"/>
</dbReference>
<comment type="subunit">
    <text evidence="7">Interacts with UvrB in an incision complex.</text>
</comment>
<dbReference type="InterPro" id="IPR050066">
    <property type="entry name" value="UvrABC_protein_C"/>
</dbReference>
<dbReference type="GO" id="GO:0005737">
    <property type="term" value="C:cytoplasm"/>
    <property type="evidence" value="ECO:0007669"/>
    <property type="project" value="UniProtKB-SubCell"/>
</dbReference>
<feature type="domain" description="UVR" evidence="8">
    <location>
        <begin position="211"/>
        <end position="246"/>
    </location>
</feature>
<proteinExistence type="inferred from homology"/>
<dbReference type="GO" id="GO:0009381">
    <property type="term" value="F:excinuclease ABC activity"/>
    <property type="evidence" value="ECO:0007669"/>
    <property type="project" value="UniProtKB-UniRule"/>
</dbReference>
<dbReference type="GO" id="GO:0006289">
    <property type="term" value="P:nucleotide-excision repair"/>
    <property type="evidence" value="ECO:0007669"/>
    <property type="project" value="UniProtKB-UniRule"/>
</dbReference>
<dbReference type="InterPro" id="IPR003583">
    <property type="entry name" value="Hlx-hairpin-Hlx_DNA-bd_motif"/>
</dbReference>
<dbReference type="SUPFAM" id="SSF47781">
    <property type="entry name" value="RuvA domain 2-like"/>
    <property type="match status" value="1"/>
</dbReference>
<evidence type="ECO:0000256" key="4">
    <source>
        <dbReference type="ARBA" id="ARBA00022881"/>
    </source>
</evidence>
<dbReference type="PANTHER" id="PTHR30562:SF1">
    <property type="entry name" value="UVRABC SYSTEM PROTEIN C"/>
    <property type="match status" value="1"/>
</dbReference>
<dbReference type="Gene3D" id="4.10.860.10">
    <property type="entry name" value="UVR domain"/>
    <property type="match status" value="1"/>
</dbReference>
<accession>A0A7L9RTW8</accession>
<dbReference type="GO" id="GO:0009380">
    <property type="term" value="C:excinuclease repair complex"/>
    <property type="evidence" value="ECO:0007669"/>
    <property type="project" value="InterPro"/>
</dbReference>
<keyword evidence="3 7" id="KW-0228">DNA excision</keyword>
<evidence type="ECO:0000259" key="10">
    <source>
        <dbReference type="PROSITE" id="PS50165"/>
    </source>
</evidence>
<dbReference type="InterPro" id="IPR004791">
    <property type="entry name" value="UvrC"/>
</dbReference>
<keyword evidence="6 7" id="KW-0742">SOS response</keyword>
<dbReference type="GO" id="GO:0009432">
    <property type="term" value="P:SOS response"/>
    <property type="evidence" value="ECO:0007669"/>
    <property type="project" value="UniProtKB-UniRule"/>
</dbReference>
<dbReference type="SMART" id="SM00465">
    <property type="entry name" value="GIYc"/>
    <property type="match status" value="1"/>
</dbReference>
<evidence type="ECO:0000256" key="3">
    <source>
        <dbReference type="ARBA" id="ARBA00022769"/>
    </source>
</evidence>
<keyword evidence="2 7" id="KW-0227">DNA damage</keyword>
<evidence type="ECO:0000256" key="6">
    <source>
        <dbReference type="ARBA" id="ARBA00023236"/>
    </source>
</evidence>
<evidence type="ECO:0000259" key="9">
    <source>
        <dbReference type="PROSITE" id="PS50164"/>
    </source>
</evidence>